<dbReference type="RefSeq" id="XP_068348067.1">
    <property type="nucleotide sequence ID" value="XM_068512316.1"/>
</dbReference>
<accession>A0A1J4J6S1</accession>
<evidence type="ECO:0000259" key="1">
    <source>
        <dbReference type="PROSITE" id="PS50090"/>
    </source>
</evidence>
<feature type="domain" description="Myb-like" evidence="1">
    <location>
        <begin position="145"/>
        <end position="194"/>
    </location>
</feature>
<reference evidence="2" key="1">
    <citation type="submission" date="2016-10" db="EMBL/GenBank/DDBJ databases">
        <authorList>
            <person name="Benchimol M."/>
            <person name="Almeida L.G."/>
            <person name="Vasconcelos A.T."/>
            <person name="Perreira-Neves A."/>
            <person name="Rosa I.A."/>
            <person name="Tasca T."/>
            <person name="Bogo M.R."/>
            <person name="de Souza W."/>
        </authorList>
    </citation>
    <scope>NUCLEOTIDE SEQUENCE [LARGE SCALE GENOMIC DNA]</scope>
    <source>
        <strain evidence="2">K</strain>
    </source>
</reference>
<dbReference type="Pfam" id="PF00249">
    <property type="entry name" value="Myb_DNA-binding"/>
    <property type="match status" value="1"/>
</dbReference>
<sequence length="313" mass="36840">MLFIFRNFFTMKRVGEDEIFDQCSCSPLLLSDVIQMIQQLPPETDPETAETLKNFRQTVFQRRVAQVNEYIYDFLEVWPKGQPVDFFIALEMSRDDIHQAIQNLKNPNFLRKVSAESSARGYVHSSSSRRRKTEIRFEFDASDGDDDEDEDNWTEKDIKKLKDLINEYGTKFDVIAKKMRKSAKMCKMKYDKLKKQKIIIPKKKLNIASVTIIRDNIRYTAGQTVQKFNEMELMNPIPGCVDQLTMKPMSMPALSPDGYVLDYETWMKVLNEKKMNPFTRNRIKSKRELVILTIDNYDNYKDKIVNFEEIQPC</sequence>
<dbReference type="Gene3D" id="1.10.10.60">
    <property type="entry name" value="Homeodomain-like"/>
    <property type="match status" value="1"/>
</dbReference>
<name>A0A1J4J6S1_9EUKA</name>
<comment type="caution">
    <text evidence="2">The sequence shown here is derived from an EMBL/GenBank/DDBJ whole genome shotgun (WGS) entry which is preliminary data.</text>
</comment>
<organism evidence="2 3">
    <name type="scientific">Tritrichomonas foetus</name>
    <dbReference type="NCBI Taxonomy" id="1144522"/>
    <lineage>
        <taxon>Eukaryota</taxon>
        <taxon>Metamonada</taxon>
        <taxon>Parabasalia</taxon>
        <taxon>Tritrichomonadida</taxon>
        <taxon>Tritrichomonadidae</taxon>
        <taxon>Tritrichomonas</taxon>
    </lineage>
</organism>
<dbReference type="InterPro" id="IPR009057">
    <property type="entry name" value="Homeodomain-like_sf"/>
</dbReference>
<dbReference type="Gene3D" id="3.30.40.10">
    <property type="entry name" value="Zinc/RING finger domain, C3HC4 (zinc finger)"/>
    <property type="match status" value="1"/>
</dbReference>
<dbReference type="EMBL" id="MLAK01001279">
    <property type="protein sequence ID" value="OHS94930.1"/>
    <property type="molecule type" value="Genomic_DNA"/>
</dbReference>
<dbReference type="VEuPathDB" id="TrichDB:TRFO_38905"/>
<dbReference type="AlphaFoldDB" id="A0A1J4J6S1"/>
<proteinExistence type="predicted"/>
<dbReference type="CDD" id="cd00167">
    <property type="entry name" value="SANT"/>
    <property type="match status" value="1"/>
</dbReference>
<dbReference type="InterPro" id="IPR001005">
    <property type="entry name" value="SANT/Myb"/>
</dbReference>
<dbReference type="OrthoDB" id="1928087at2759"/>
<dbReference type="InterPro" id="IPR013083">
    <property type="entry name" value="Znf_RING/FYVE/PHD"/>
</dbReference>
<dbReference type="Proteomes" id="UP000179807">
    <property type="component" value="Unassembled WGS sequence"/>
</dbReference>
<protein>
    <recommendedName>
        <fullName evidence="1">Myb-like domain-containing protein</fullName>
    </recommendedName>
</protein>
<dbReference type="SUPFAM" id="SSF57850">
    <property type="entry name" value="RING/U-box"/>
    <property type="match status" value="1"/>
</dbReference>
<gene>
    <name evidence="2" type="ORF">TRFO_38905</name>
</gene>
<dbReference type="PROSITE" id="PS50090">
    <property type="entry name" value="MYB_LIKE"/>
    <property type="match status" value="1"/>
</dbReference>
<dbReference type="GeneID" id="94847020"/>
<dbReference type="SUPFAM" id="SSF46689">
    <property type="entry name" value="Homeodomain-like"/>
    <property type="match status" value="1"/>
</dbReference>
<evidence type="ECO:0000313" key="3">
    <source>
        <dbReference type="Proteomes" id="UP000179807"/>
    </source>
</evidence>
<dbReference type="SMART" id="SM00717">
    <property type="entry name" value="SANT"/>
    <property type="match status" value="1"/>
</dbReference>
<keyword evidence="3" id="KW-1185">Reference proteome</keyword>
<evidence type="ECO:0000313" key="2">
    <source>
        <dbReference type="EMBL" id="OHS94930.1"/>
    </source>
</evidence>